<protein>
    <submittedName>
        <fullName evidence="1">Uncharacterized protein</fullName>
    </submittedName>
</protein>
<proteinExistence type="predicted"/>
<name>A0A5J5EJM3_9PEZI</name>
<evidence type="ECO:0000313" key="2">
    <source>
        <dbReference type="Proteomes" id="UP000326924"/>
    </source>
</evidence>
<comment type="caution">
    <text evidence="1">The sequence shown here is derived from an EMBL/GenBank/DDBJ whole genome shotgun (WGS) entry which is preliminary data.</text>
</comment>
<reference evidence="1 2" key="1">
    <citation type="submission" date="2019-09" db="EMBL/GenBank/DDBJ databases">
        <title>Draft genome of the ectomycorrhizal ascomycete Sphaerosporella brunnea.</title>
        <authorList>
            <consortium name="DOE Joint Genome Institute"/>
            <person name="Benucci G.M."/>
            <person name="Marozzi G."/>
            <person name="Antonielli L."/>
            <person name="Sanchez S."/>
            <person name="Marco P."/>
            <person name="Wang X."/>
            <person name="Falini L.B."/>
            <person name="Barry K."/>
            <person name="Haridas S."/>
            <person name="Lipzen A."/>
            <person name="Labutti K."/>
            <person name="Grigoriev I.V."/>
            <person name="Murat C."/>
            <person name="Martin F."/>
            <person name="Albertini E."/>
            <person name="Donnini D."/>
            <person name="Bonito G."/>
        </authorList>
    </citation>
    <scope>NUCLEOTIDE SEQUENCE [LARGE SCALE GENOMIC DNA]</scope>
    <source>
        <strain evidence="1 2">Sb_GMNB300</strain>
    </source>
</reference>
<evidence type="ECO:0000313" key="1">
    <source>
        <dbReference type="EMBL" id="KAA8895404.1"/>
    </source>
</evidence>
<dbReference type="AlphaFoldDB" id="A0A5J5EJM3"/>
<dbReference type="EMBL" id="VXIS01000267">
    <property type="protein sequence ID" value="KAA8895404.1"/>
    <property type="molecule type" value="Genomic_DNA"/>
</dbReference>
<accession>A0A5J5EJM3</accession>
<keyword evidence="2" id="KW-1185">Reference proteome</keyword>
<dbReference type="Proteomes" id="UP000326924">
    <property type="component" value="Unassembled WGS sequence"/>
</dbReference>
<gene>
    <name evidence="1" type="ORF">FN846DRAFT_911812</name>
</gene>
<sequence length="184" mass="20496">MSCWWASHSYHTTQQVPEVGELVMLAFPAPTINFPYGPRSTYAPSRQVSSAGSQLVTTTGTRFHYVLVQFAMRNSTNERTLITILPVMSYSNGPPGFCGIAWDADAWMRDHASDLQKMYHLPMPAEGWTPPQNSHPLAPVVSFNNWINNRRNQPQTGRTLQLHITTSNDVVHPSKTKTADAAVS</sequence>
<organism evidence="1 2">
    <name type="scientific">Sphaerosporella brunnea</name>
    <dbReference type="NCBI Taxonomy" id="1250544"/>
    <lineage>
        <taxon>Eukaryota</taxon>
        <taxon>Fungi</taxon>
        <taxon>Dikarya</taxon>
        <taxon>Ascomycota</taxon>
        <taxon>Pezizomycotina</taxon>
        <taxon>Pezizomycetes</taxon>
        <taxon>Pezizales</taxon>
        <taxon>Pyronemataceae</taxon>
        <taxon>Sphaerosporella</taxon>
    </lineage>
</organism>
<dbReference type="InParanoid" id="A0A5J5EJM3"/>